<keyword evidence="2" id="KW-1185">Reference proteome</keyword>
<name>A0AAV4NVF4_CAEEX</name>
<dbReference type="Proteomes" id="UP001054945">
    <property type="component" value="Unassembled WGS sequence"/>
</dbReference>
<sequence length="129" mass="14589">MPHGSMPRTAHIEIGGKGKEKCHNNPQIQILVTNHQTGLGTEGKEILFTEKAFANLFSYAQRESSVNSLQDGCLAFQGTSKSRSKLMLFARIQFNSGKIFSFFLRIRKLFHFQASFRVQILLLQSQAQK</sequence>
<reference evidence="1 2" key="1">
    <citation type="submission" date="2021-06" db="EMBL/GenBank/DDBJ databases">
        <title>Caerostris extrusa draft genome.</title>
        <authorList>
            <person name="Kono N."/>
            <person name="Arakawa K."/>
        </authorList>
    </citation>
    <scope>NUCLEOTIDE SEQUENCE [LARGE SCALE GENOMIC DNA]</scope>
</reference>
<gene>
    <name evidence="1" type="ORF">CEXT_405981</name>
</gene>
<accession>A0AAV4NVF4</accession>
<proteinExistence type="predicted"/>
<dbReference type="EMBL" id="BPLR01021199">
    <property type="protein sequence ID" value="GIX87042.1"/>
    <property type="molecule type" value="Genomic_DNA"/>
</dbReference>
<dbReference type="AlphaFoldDB" id="A0AAV4NVF4"/>
<evidence type="ECO:0000313" key="2">
    <source>
        <dbReference type="Proteomes" id="UP001054945"/>
    </source>
</evidence>
<comment type="caution">
    <text evidence="1">The sequence shown here is derived from an EMBL/GenBank/DDBJ whole genome shotgun (WGS) entry which is preliminary data.</text>
</comment>
<evidence type="ECO:0000313" key="1">
    <source>
        <dbReference type="EMBL" id="GIX87042.1"/>
    </source>
</evidence>
<organism evidence="1 2">
    <name type="scientific">Caerostris extrusa</name>
    <name type="common">Bark spider</name>
    <name type="synonym">Caerostris bankana</name>
    <dbReference type="NCBI Taxonomy" id="172846"/>
    <lineage>
        <taxon>Eukaryota</taxon>
        <taxon>Metazoa</taxon>
        <taxon>Ecdysozoa</taxon>
        <taxon>Arthropoda</taxon>
        <taxon>Chelicerata</taxon>
        <taxon>Arachnida</taxon>
        <taxon>Araneae</taxon>
        <taxon>Araneomorphae</taxon>
        <taxon>Entelegynae</taxon>
        <taxon>Araneoidea</taxon>
        <taxon>Araneidae</taxon>
        <taxon>Caerostris</taxon>
    </lineage>
</organism>
<protein>
    <submittedName>
        <fullName evidence="1">Uncharacterized protein</fullName>
    </submittedName>
</protein>